<comment type="caution">
    <text evidence="2">The sequence shown here is derived from an EMBL/GenBank/DDBJ whole genome shotgun (WGS) entry which is preliminary data.</text>
</comment>
<name>A0A3M7RG46_BRAPC</name>
<dbReference type="AlphaFoldDB" id="A0A3M7RG46"/>
<sequence length="122" mass="14332">MTIESVPGHFDAKIVNLPDLASSLESSDSSSLNYEIIRAMSINKSKENLNKIFFSFKILFNFLQNYILNNVDKRPVERTRKISQADNNNKKDRRNEEERKENVQRLITVVRSWNATQSLWRK</sequence>
<feature type="region of interest" description="Disordered" evidence="1">
    <location>
        <begin position="77"/>
        <end position="102"/>
    </location>
</feature>
<evidence type="ECO:0000313" key="3">
    <source>
        <dbReference type="Proteomes" id="UP000276133"/>
    </source>
</evidence>
<organism evidence="2 3">
    <name type="scientific">Brachionus plicatilis</name>
    <name type="common">Marine rotifer</name>
    <name type="synonym">Brachionus muelleri</name>
    <dbReference type="NCBI Taxonomy" id="10195"/>
    <lineage>
        <taxon>Eukaryota</taxon>
        <taxon>Metazoa</taxon>
        <taxon>Spiralia</taxon>
        <taxon>Gnathifera</taxon>
        <taxon>Rotifera</taxon>
        <taxon>Eurotatoria</taxon>
        <taxon>Monogononta</taxon>
        <taxon>Pseudotrocha</taxon>
        <taxon>Ploima</taxon>
        <taxon>Brachionidae</taxon>
        <taxon>Brachionus</taxon>
    </lineage>
</organism>
<reference evidence="2 3" key="1">
    <citation type="journal article" date="2018" name="Sci. Rep.">
        <title>Genomic signatures of local adaptation to the degree of environmental predictability in rotifers.</title>
        <authorList>
            <person name="Franch-Gras L."/>
            <person name="Hahn C."/>
            <person name="Garcia-Roger E.M."/>
            <person name="Carmona M.J."/>
            <person name="Serra M."/>
            <person name="Gomez A."/>
        </authorList>
    </citation>
    <scope>NUCLEOTIDE SEQUENCE [LARGE SCALE GENOMIC DNA]</scope>
    <source>
        <strain evidence="2">HYR1</strain>
    </source>
</reference>
<evidence type="ECO:0000313" key="2">
    <source>
        <dbReference type="EMBL" id="RNA22218.1"/>
    </source>
</evidence>
<dbReference type="Proteomes" id="UP000276133">
    <property type="component" value="Unassembled WGS sequence"/>
</dbReference>
<proteinExistence type="predicted"/>
<protein>
    <submittedName>
        <fullName evidence="2">Uncharacterized protein</fullName>
    </submittedName>
</protein>
<dbReference type="EMBL" id="REGN01003514">
    <property type="protein sequence ID" value="RNA22218.1"/>
    <property type="molecule type" value="Genomic_DNA"/>
</dbReference>
<accession>A0A3M7RG46</accession>
<evidence type="ECO:0000256" key="1">
    <source>
        <dbReference type="SAM" id="MobiDB-lite"/>
    </source>
</evidence>
<keyword evidence="3" id="KW-1185">Reference proteome</keyword>
<gene>
    <name evidence="2" type="ORF">BpHYR1_042393</name>
</gene>
<feature type="compositionally biased region" description="Basic and acidic residues" evidence="1">
    <location>
        <begin position="88"/>
        <end position="102"/>
    </location>
</feature>